<feature type="transmembrane region" description="Helical" evidence="6">
    <location>
        <begin position="21"/>
        <end position="44"/>
    </location>
</feature>
<evidence type="ECO:0000256" key="2">
    <source>
        <dbReference type="ARBA" id="ARBA00022692"/>
    </source>
</evidence>
<evidence type="ECO:0000256" key="6">
    <source>
        <dbReference type="SAM" id="Phobius"/>
    </source>
</evidence>
<organism evidence="8 9">
    <name type="scientific">Geoanaerobacter pelophilus</name>
    <dbReference type="NCBI Taxonomy" id="60036"/>
    <lineage>
        <taxon>Bacteria</taxon>
        <taxon>Pseudomonadati</taxon>
        <taxon>Thermodesulfobacteriota</taxon>
        <taxon>Desulfuromonadia</taxon>
        <taxon>Geobacterales</taxon>
        <taxon>Geobacteraceae</taxon>
        <taxon>Geoanaerobacter</taxon>
    </lineage>
</organism>
<sequence length="440" mass="48989">MLAATDSMMTRGKRFFLSRTTILTLIVLVLAAVTVGALVPQAFITEKPQLDTWHSSHPALAPLAELLGLFHIYTTPGFALLLLLVSISLGLSTFEQGKSAWRRTFTAPSPTDAVGTYQLSLTTAAGILRKNGYRQLSATSHRFVKHPWGYWGAFSLHLGMLVCIAASLLITVTQQRGSIDLLQDETHLPGAPWLSEEMGLLAGTLILPESIRFDRLRLSYSRDSVSSVESDIFFGNDPATGAAAKTAINAPLYRNGLTIYQGNEYGQSFLVAIDPQSSTQPPVAYSIRFPARLVEAGYNEFKMPGDTRLLQVKYFPFAKGKPLKHEEMPLTLRLVENGRESARLTLRQGESGMLGGKEVRLLEVRDWTRLIFVRLYGIEGVFAGFLLIVLGAALIYCLPPREAWLEENEGKIRFSWRSARFAKLYREELEILTDSMEKER</sequence>
<keyword evidence="3" id="KW-0201">Cytochrome c-type biogenesis</keyword>
<keyword evidence="5 6" id="KW-0472">Membrane</keyword>
<proteinExistence type="predicted"/>
<evidence type="ECO:0000256" key="1">
    <source>
        <dbReference type="ARBA" id="ARBA00004141"/>
    </source>
</evidence>
<dbReference type="GO" id="GO:0017004">
    <property type="term" value="P:cytochrome complex assembly"/>
    <property type="evidence" value="ECO:0007669"/>
    <property type="project" value="UniProtKB-KW"/>
</dbReference>
<comment type="subcellular location">
    <subcellularLocation>
        <location evidence="1">Membrane</location>
        <topology evidence="1">Multi-pass membrane protein</topology>
    </subcellularLocation>
</comment>
<dbReference type="InterPro" id="IPR023494">
    <property type="entry name" value="Cyt_c_bgen_Ccs1/CcsB/ResB"/>
</dbReference>
<evidence type="ECO:0000256" key="4">
    <source>
        <dbReference type="ARBA" id="ARBA00022989"/>
    </source>
</evidence>
<evidence type="ECO:0000256" key="3">
    <source>
        <dbReference type="ARBA" id="ARBA00022748"/>
    </source>
</evidence>
<dbReference type="Pfam" id="PF05140">
    <property type="entry name" value="ResB"/>
    <property type="match status" value="1"/>
</dbReference>
<dbReference type="AlphaFoldDB" id="A0AAW4L3T7"/>
<keyword evidence="4 6" id="KW-1133">Transmembrane helix</keyword>
<dbReference type="PANTHER" id="PTHR31566:SF0">
    <property type="entry name" value="CYTOCHROME C BIOGENESIS PROTEIN CCS1, CHLOROPLASTIC"/>
    <property type="match status" value="1"/>
</dbReference>
<dbReference type="InterPro" id="IPR007816">
    <property type="entry name" value="ResB-like_domain"/>
</dbReference>
<evidence type="ECO:0000313" key="9">
    <source>
        <dbReference type="Proteomes" id="UP000811899"/>
    </source>
</evidence>
<feature type="transmembrane region" description="Helical" evidence="6">
    <location>
        <begin position="148"/>
        <end position="170"/>
    </location>
</feature>
<gene>
    <name evidence="8" type="ORF">KI809_15205</name>
</gene>
<evidence type="ECO:0000313" key="8">
    <source>
        <dbReference type="EMBL" id="MBT0665656.1"/>
    </source>
</evidence>
<dbReference type="Proteomes" id="UP000811899">
    <property type="component" value="Unassembled WGS sequence"/>
</dbReference>
<evidence type="ECO:0000259" key="7">
    <source>
        <dbReference type="Pfam" id="PF05140"/>
    </source>
</evidence>
<evidence type="ECO:0000256" key="5">
    <source>
        <dbReference type="ARBA" id="ARBA00023136"/>
    </source>
</evidence>
<feature type="transmembrane region" description="Helical" evidence="6">
    <location>
        <begin position="375"/>
        <end position="396"/>
    </location>
</feature>
<keyword evidence="2 6" id="KW-0812">Transmembrane</keyword>
<feature type="domain" description="ResB-like" evidence="7">
    <location>
        <begin position="19"/>
        <end position="263"/>
    </location>
</feature>
<keyword evidence="9" id="KW-1185">Reference proteome</keyword>
<dbReference type="PANTHER" id="PTHR31566">
    <property type="entry name" value="CYTOCHROME C BIOGENESIS PROTEIN CCS1, CHLOROPLASTIC"/>
    <property type="match status" value="1"/>
</dbReference>
<dbReference type="GO" id="GO:0016020">
    <property type="term" value="C:membrane"/>
    <property type="evidence" value="ECO:0007669"/>
    <property type="project" value="UniProtKB-SubCell"/>
</dbReference>
<protein>
    <submittedName>
        <fullName evidence="8">Cytochrome c biogenesis protein ResB</fullName>
    </submittedName>
</protein>
<comment type="caution">
    <text evidence="8">The sequence shown here is derived from an EMBL/GenBank/DDBJ whole genome shotgun (WGS) entry which is preliminary data.</text>
</comment>
<dbReference type="EMBL" id="JAHCVJ010000006">
    <property type="protein sequence ID" value="MBT0665656.1"/>
    <property type="molecule type" value="Genomic_DNA"/>
</dbReference>
<feature type="transmembrane region" description="Helical" evidence="6">
    <location>
        <begin position="70"/>
        <end position="94"/>
    </location>
</feature>
<name>A0AAW4L3T7_9BACT</name>
<accession>A0AAW4L3T7</accession>
<reference evidence="8 9" key="1">
    <citation type="submission" date="2021-05" db="EMBL/GenBank/DDBJ databases">
        <title>The draft genome of Geobacter pelophilus DSM 12255.</title>
        <authorList>
            <person name="Xu Z."/>
            <person name="Masuda Y."/>
            <person name="Itoh H."/>
            <person name="Senoo K."/>
        </authorList>
    </citation>
    <scope>NUCLEOTIDE SEQUENCE [LARGE SCALE GENOMIC DNA]</scope>
    <source>
        <strain evidence="8 9">DSM 12255</strain>
    </source>
</reference>